<evidence type="ECO:0000313" key="2">
    <source>
        <dbReference type="Proteomes" id="UP000182241"/>
    </source>
</evidence>
<evidence type="ECO:0000313" key="1">
    <source>
        <dbReference type="EMBL" id="SEC83328.1"/>
    </source>
</evidence>
<accession>A0A1H4VS36</accession>
<dbReference type="Proteomes" id="UP000182241">
    <property type="component" value="Unassembled WGS sequence"/>
</dbReference>
<dbReference type="RefSeq" id="WP_068742715.1">
    <property type="nucleotide sequence ID" value="NZ_FNSA01000003.1"/>
</dbReference>
<organism evidence="1 2">
    <name type="scientific">Tsukamurella tyrosinosolvens</name>
    <dbReference type="NCBI Taxonomy" id="57704"/>
    <lineage>
        <taxon>Bacteria</taxon>
        <taxon>Bacillati</taxon>
        <taxon>Actinomycetota</taxon>
        <taxon>Actinomycetes</taxon>
        <taxon>Mycobacteriales</taxon>
        <taxon>Tsukamurellaceae</taxon>
        <taxon>Tsukamurella</taxon>
    </lineage>
</organism>
<name>A0A1H4VS36_TSUTY</name>
<proteinExistence type="predicted"/>
<reference evidence="2" key="1">
    <citation type="submission" date="2016-10" db="EMBL/GenBank/DDBJ databases">
        <authorList>
            <person name="Varghese N."/>
            <person name="Submissions S."/>
        </authorList>
    </citation>
    <scope>NUCLEOTIDE SEQUENCE [LARGE SCALE GENOMIC DNA]</scope>
    <source>
        <strain evidence="2">DSM 44234</strain>
    </source>
</reference>
<dbReference type="EMBL" id="FNSA01000003">
    <property type="protein sequence ID" value="SEC83328.1"/>
    <property type="molecule type" value="Genomic_DNA"/>
</dbReference>
<dbReference type="AlphaFoldDB" id="A0A1H4VS36"/>
<keyword evidence="2" id="KW-1185">Reference proteome</keyword>
<protein>
    <submittedName>
        <fullName evidence="1">Uncharacterized protein</fullName>
    </submittedName>
</protein>
<sequence>MSNNNPSLEAVLVYPAGKDTPVRYDSVSYDEVDRNGTLHLAHADNTRGEIRYVVWASGFWSHMEVVDADTATAAQTAS</sequence>
<dbReference type="STRING" id="57704.SAMN04489793_3305"/>
<gene>
    <name evidence="1" type="ORF">SAMN04489793_3305</name>
</gene>